<sequence length="876" mass="100415">RLVIISKQTGLSFVLKRIGPLAAIITLAFYLLVLYLSAISKPPENLSVSIYSESFIETACQHLLLLVGFDTLIYRKYYDTPPILVGHQDYFLAPLPGSEALLRSSLEFLFGKSTTTAKVVDEAPGEEVIPYKIPMKIIERVVDNRYEGDGTVHPGDHLLFLHELCGLFKCAGISMDEVRKKLFAMSLSGKAAHWYKLLKDGHSLDWKDIVPLFYSKFYPPSEIHKDRNRIYNFWPHDGESIAQIKPCWILLVRDHSHAIKKSLNGTFLIESKKILKDGRMTKVECQQHLEDHESEVFREERDELDEIFLRQPILKHDLPVEDLGVTPPPKEDHVFDLKPLPDNLKYAYIDDKKTYPVIISAKLSDFEEEKLLEILKKHRGAIGYTLDDLKGISPSICQHAINMEDDAKPVVEHQRRLIPKMKDVVRNEVLKLLEACIIYPIADSRWVSPVHCVPKKGGITIVPNDNDELIPQRVVVGYRMCIDYRKVNKVTKKDHYPLPFIDQMLERLSKNTHFCFLDGYSGFSQIDVKTKDQEKTTFTCPYGTYAYRRMPFGLCNAPATFQRCMSAIFHGFCEKIVEVFMDDFSVYGNSFDNCLRNLDKVLQRCEETNLVLNWEKCHFMVNEGIVLGHKISERGIEVDRGKVEAIEKMLYPRDVKGIRSILGHAGFYRRFIKDFSKISKPLTNLLQKDVPFVFDDDCKEAFQTLKKVLTTAPVVEPPDWNLPFEIMCDASDFAVGAVLGQRVDKKLNVIHYASKTLDAAQRNYATTEKELLAVVFACDKFRSYIVDSKVTVHTDHAAIRYLMEKKDAKPRLIRWVLLLQEFDLHIVDRKDADNPVADNLSRLENIAYDPVPVNDSFPNEQLDVIKLSKGGNSFMI</sequence>
<proteinExistence type="predicted"/>
<name>A0AAD8S036_LOLMU</name>
<feature type="domain" description="Reverse transcriptase" evidence="8">
    <location>
        <begin position="476"/>
        <end position="631"/>
    </location>
</feature>
<dbReference type="Pfam" id="PF00078">
    <property type="entry name" value="RVT_1"/>
    <property type="match status" value="1"/>
</dbReference>
<organism evidence="11 12">
    <name type="scientific">Lolium multiflorum</name>
    <name type="common">Italian ryegrass</name>
    <name type="synonym">Lolium perenne subsp. multiflorum</name>
    <dbReference type="NCBI Taxonomy" id="4521"/>
    <lineage>
        <taxon>Eukaryota</taxon>
        <taxon>Viridiplantae</taxon>
        <taxon>Streptophyta</taxon>
        <taxon>Embryophyta</taxon>
        <taxon>Tracheophyta</taxon>
        <taxon>Spermatophyta</taxon>
        <taxon>Magnoliopsida</taxon>
        <taxon>Liliopsida</taxon>
        <taxon>Poales</taxon>
        <taxon>Poaceae</taxon>
        <taxon>BOP clade</taxon>
        <taxon>Pooideae</taxon>
        <taxon>Poodae</taxon>
        <taxon>Poeae</taxon>
        <taxon>Poeae Chloroplast Group 2 (Poeae type)</taxon>
        <taxon>Loliodinae</taxon>
        <taxon>Loliinae</taxon>
        <taxon>Lolium</taxon>
    </lineage>
</organism>
<dbReference type="InterPro" id="IPR041373">
    <property type="entry name" value="RT_RNaseH"/>
</dbReference>
<keyword evidence="6" id="KW-0695">RNA-directed DNA polymerase</keyword>
<keyword evidence="4" id="KW-0255">Endonuclease</keyword>
<dbReference type="InterPro" id="IPR050951">
    <property type="entry name" value="Retrovirus_Pol_polyprotein"/>
</dbReference>
<protein>
    <recommendedName>
        <fullName evidence="13">Reverse transcriptase</fullName>
    </recommendedName>
</protein>
<dbReference type="PANTHER" id="PTHR37984:SF5">
    <property type="entry name" value="PROTEIN NYNRIN-LIKE"/>
    <property type="match status" value="1"/>
</dbReference>
<keyword evidence="5" id="KW-0378">Hydrolase</keyword>
<dbReference type="AlphaFoldDB" id="A0AAD8S036"/>
<dbReference type="GO" id="GO:0016787">
    <property type="term" value="F:hydrolase activity"/>
    <property type="evidence" value="ECO:0007669"/>
    <property type="project" value="UniProtKB-KW"/>
</dbReference>
<keyword evidence="7" id="KW-0812">Transmembrane</keyword>
<evidence type="ECO:0000256" key="1">
    <source>
        <dbReference type="ARBA" id="ARBA00022679"/>
    </source>
</evidence>
<dbReference type="Pfam" id="PF03732">
    <property type="entry name" value="Retrotrans_gag"/>
    <property type="match status" value="1"/>
</dbReference>
<gene>
    <name evidence="11" type="ORF">QYE76_060847</name>
</gene>
<keyword evidence="3" id="KW-0540">Nuclease</keyword>
<evidence type="ECO:0000259" key="8">
    <source>
        <dbReference type="Pfam" id="PF00078"/>
    </source>
</evidence>
<dbReference type="Pfam" id="PF17917">
    <property type="entry name" value="RT_RNaseH"/>
    <property type="match status" value="1"/>
</dbReference>
<evidence type="ECO:0000259" key="10">
    <source>
        <dbReference type="Pfam" id="PF17917"/>
    </source>
</evidence>
<keyword evidence="1" id="KW-0808">Transferase</keyword>
<dbReference type="PANTHER" id="PTHR37984">
    <property type="entry name" value="PROTEIN CBG26694"/>
    <property type="match status" value="1"/>
</dbReference>
<keyword evidence="2" id="KW-0548">Nucleotidyltransferase</keyword>
<feature type="non-terminal residue" evidence="11">
    <location>
        <position position="1"/>
    </location>
</feature>
<evidence type="ECO:0000313" key="12">
    <source>
        <dbReference type="Proteomes" id="UP001231189"/>
    </source>
</evidence>
<evidence type="ECO:0000256" key="5">
    <source>
        <dbReference type="ARBA" id="ARBA00022801"/>
    </source>
</evidence>
<dbReference type="GO" id="GO:0003964">
    <property type="term" value="F:RNA-directed DNA polymerase activity"/>
    <property type="evidence" value="ECO:0007669"/>
    <property type="project" value="UniProtKB-KW"/>
</dbReference>
<dbReference type="InterPro" id="IPR043502">
    <property type="entry name" value="DNA/RNA_pol_sf"/>
</dbReference>
<evidence type="ECO:0000256" key="7">
    <source>
        <dbReference type="SAM" id="Phobius"/>
    </source>
</evidence>
<keyword evidence="7" id="KW-0472">Membrane</keyword>
<evidence type="ECO:0000313" key="11">
    <source>
        <dbReference type="EMBL" id="KAK1643042.1"/>
    </source>
</evidence>
<dbReference type="InterPro" id="IPR000477">
    <property type="entry name" value="RT_dom"/>
</dbReference>
<dbReference type="SUPFAM" id="SSF56672">
    <property type="entry name" value="DNA/RNA polymerases"/>
    <property type="match status" value="1"/>
</dbReference>
<feature type="transmembrane region" description="Helical" evidence="7">
    <location>
        <begin position="21"/>
        <end position="39"/>
    </location>
</feature>
<evidence type="ECO:0000259" key="9">
    <source>
        <dbReference type="Pfam" id="PF03732"/>
    </source>
</evidence>
<evidence type="ECO:0000256" key="6">
    <source>
        <dbReference type="ARBA" id="ARBA00022918"/>
    </source>
</evidence>
<dbReference type="InterPro" id="IPR043128">
    <property type="entry name" value="Rev_trsase/Diguanyl_cyclase"/>
</dbReference>
<evidence type="ECO:0000256" key="2">
    <source>
        <dbReference type="ARBA" id="ARBA00022695"/>
    </source>
</evidence>
<dbReference type="EMBL" id="JAUUTY010000004">
    <property type="protein sequence ID" value="KAK1643042.1"/>
    <property type="molecule type" value="Genomic_DNA"/>
</dbReference>
<dbReference type="GO" id="GO:0004519">
    <property type="term" value="F:endonuclease activity"/>
    <property type="evidence" value="ECO:0007669"/>
    <property type="project" value="UniProtKB-KW"/>
</dbReference>
<feature type="domain" description="Reverse transcriptase RNase H-like" evidence="10">
    <location>
        <begin position="719"/>
        <end position="822"/>
    </location>
</feature>
<dbReference type="CDD" id="cd09274">
    <property type="entry name" value="RNase_HI_RT_Ty3"/>
    <property type="match status" value="1"/>
</dbReference>
<reference evidence="11" key="1">
    <citation type="submission" date="2023-07" db="EMBL/GenBank/DDBJ databases">
        <title>A chromosome-level genome assembly of Lolium multiflorum.</title>
        <authorList>
            <person name="Chen Y."/>
            <person name="Copetti D."/>
            <person name="Kolliker R."/>
            <person name="Studer B."/>
        </authorList>
    </citation>
    <scope>NUCLEOTIDE SEQUENCE</scope>
    <source>
        <strain evidence="11">02402/16</strain>
        <tissue evidence="11">Leaf</tissue>
    </source>
</reference>
<dbReference type="CDD" id="cd01647">
    <property type="entry name" value="RT_LTR"/>
    <property type="match status" value="1"/>
</dbReference>
<feature type="domain" description="Retrotransposon gag" evidence="9">
    <location>
        <begin position="181"/>
        <end position="241"/>
    </location>
</feature>
<dbReference type="Gene3D" id="3.10.10.10">
    <property type="entry name" value="HIV Type 1 Reverse Transcriptase, subunit A, domain 1"/>
    <property type="match status" value="1"/>
</dbReference>
<accession>A0AAD8S036</accession>
<dbReference type="FunFam" id="3.30.70.270:FF:000026">
    <property type="entry name" value="Transposon Ty3-G Gag-Pol polyprotein"/>
    <property type="match status" value="1"/>
</dbReference>
<evidence type="ECO:0000256" key="3">
    <source>
        <dbReference type="ARBA" id="ARBA00022722"/>
    </source>
</evidence>
<dbReference type="Proteomes" id="UP001231189">
    <property type="component" value="Unassembled WGS sequence"/>
</dbReference>
<comment type="caution">
    <text evidence="11">The sequence shown here is derived from an EMBL/GenBank/DDBJ whole genome shotgun (WGS) entry which is preliminary data.</text>
</comment>
<dbReference type="FunFam" id="3.10.20.370:FF:000001">
    <property type="entry name" value="Retrovirus-related Pol polyprotein from transposon 17.6-like protein"/>
    <property type="match status" value="1"/>
</dbReference>
<keyword evidence="7" id="KW-1133">Transmembrane helix</keyword>
<dbReference type="InterPro" id="IPR005162">
    <property type="entry name" value="Retrotrans_gag_dom"/>
</dbReference>
<evidence type="ECO:0000256" key="4">
    <source>
        <dbReference type="ARBA" id="ARBA00022759"/>
    </source>
</evidence>
<evidence type="ECO:0008006" key="13">
    <source>
        <dbReference type="Google" id="ProtNLM"/>
    </source>
</evidence>
<dbReference type="Gene3D" id="3.30.70.270">
    <property type="match status" value="2"/>
</dbReference>
<keyword evidence="12" id="KW-1185">Reference proteome</keyword>